<dbReference type="InterPro" id="IPR021601">
    <property type="entry name" value="Phosphatidylino_kinase_fungi"/>
</dbReference>
<dbReference type="Proteomes" id="UP000009097">
    <property type="component" value="Unassembled WGS sequence"/>
</dbReference>
<reference evidence="3" key="1">
    <citation type="submission" date="2007-04" db="EMBL/GenBank/DDBJ databases">
        <authorList>
            <consortium name="The Broad Institute Genome Sequencing Platform"/>
            <person name="Birren B."/>
            <person name="Lander E."/>
            <person name="Galagan J."/>
            <person name="Nusbaum C."/>
            <person name="Devon K."/>
            <person name="Ma L.-J."/>
            <person name="Jaffe D."/>
            <person name="Butler J."/>
            <person name="Alvarez P."/>
            <person name="Gnerre S."/>
            <person name="Grabherr M."/>
            <person name="Kleber M."/>
            <person name="Mauceli E."/>
            <person name="Brockman W."/>
            <person name="MacCallum I.A."/>
            <person name="Young S."/>
            <person name="LaButti K."/>
            <person name="DeCaprio D."/>
            <person name="Crawford M."/>
            <person name="Koehrsen M."/>
            <person name="Engels R."/>
            <person name="Montgomery P."/>
            <person name="Pearson M."/>
            <person name="Howarth C."/>
            <person name="Larson L."/>
            <person name="White J."/>
            <person name="O'Leary S."/>
            <person name="Kodira C."/>
            <person name="Zeng Q."/>
            <person name="Yandava C."/>
            <person name="Alvarado L."/>
            <person name="Kistler C."/>
            <person name="Shim W.-B."/>
            <person name="Kang S."/>
            <person name="Woloshuk C."/>
        </authorList>
    </citation>
    <scope>NUCLEOTIDE SEQUENCE</scope>
    <source>
        <strain evidence="3">4287</strain>
    </source>
</reference>
<dbReference type="PROSITE" id="PS51545">
    <property type="entry name" value="PIK_HELICAL"/>
    <property type="match status" value="1"/>
</dbReference>
<dbReference type="GO" id="GO:0016773">
    <property type="term" value="F:phosphotransferase activity, alcohol group as acceptor"/>
    <property type="evidence" value="ECO:0007669"/>
    <property type="project" value="InterPro"/>
</dbReference>
<evidence type="ECO:0000313" key="3">
    <source>
        <dbReference type="EMBL" id="KNB08572.1"/>
    </source>
</evidence>
<gene>
    <name evidence="3" type="ORF">FOXG_09394</name>
</gene>
<feature type="compositionally biased region" description="Polar residues" evidence="1">
    <location>
        <begin position="266"/>
        <end position="289"/>
    </location>
</feature>
<reference evidence="3" key="2">
    <citation type="journal article" date="2010" name="Nature">
        <title>Comparative genomics reveals mobile pathogenicity chromosomes in Fusarium.</title>
        <authorList>
            <person name="Ma L.J."/>
            <person name="van der Does H.C."/>
            <person name="Borkovich K.A."/>
            <person name="Coleman J.J."/>
            <person name="Daboussi M.J."/>
            <person name="Di Pietro A."/>
            <person name="Dufresne M."/>
            <person name="Freitag M."/>
            <person name="Grabherr M."/>
            <person name="Henrissat B."/>
            <person name="Houterman P.M."/>
            <person name="Kang S."/>
            <person name="Shim W.B."/>
            <person name="Woloshuk C."/>
            <person name="Xie X."/>
            <person name="Xu J.R."/>
            <person name="Antoniw J."/>
            <person name="Baker S.E."/>
            <person name="Bluhm B.H."/>
            <person name="Breakspear A."/>
            <person name="Brown D.W."/>
            <person name="Butchko R.A."/>
            <person name="Chapman S."/>
            <person name="Coulson R."/>
            <person name="Coutinho P.M."/>
            <person name="Danchin E.G."/>
            <person name="Diener A."/>
            <person name="Gale L.R."/>
            <person name="Gardiner D.M."/>
            <person name="Goff S."/>
            <person name="Hammond-Kosack K.E."/>
            <person name="Hilburn K."/>
            <person name="Hua-Van A."/>
            <person name="Jonkers W."/>
            <person name="Kazan K."/>
            <person name="Kodira C.D."/>
            <person name="Koehrsen M."/>
            <person name="Kumar L."/>
            <person name="Lee Y.H."/>
            <person name="Li L."/>
            <person name="Manners J.M."/>
            <person name="Miranda-Saavedra D."/>
            <person name="Mukherjee M."/>
            <person name="Park G."/>
            <person name="Park J."/>
            <person name="Park S.Y."/>
            <person name="Proctor R.H."/>
            <person name="Regev A."/>
            <person name="Ruiz-Roldan M.C."/>
            <person name="Sain D."/>
            <person name="Sakthikumar S."/>
            <person name="Sykes S."/>
            <person name="Schwartz D.C."/>
            <person name="Turgeon B.G."/>
            <person name="Wapinski I."/>
            <person name="Yoder O."/>
            <person name="Young S."/>
            <person name="Zeng Q."/>
            <person name="Zhou S."/>
            <person name="Galagan J."/>
            <person name="Cuomo C.A."/>
            <person name="Kistler H.C."/>
            <person name="Rep M."/>
        </authorList>
    </citation>
    <scope>NUCLEOTIDE SEQUENCE [LARGE SCALE GENOMIC DNA]</scope>
    <source>
        <strain evidence="3">4287</strain>
    </source>
</reference>
<dbReference type="SUPFAM" id="SSF48371">
    <property type="entry name" value="ARM repeat"/>
    <property type="match status" value="1"/>
</dbReference>
<sequence length="351" mass="39105">MSWDLLQRFLESDVFNSNPFLPVSYLSRYADHVGIHYVLCQKLRQFPYEDIEFFLPQLCHLIISVHNESMALEEFLMDLCEESVTAALLTFWLFQTYLHDLSSNPQSDSFQTCRRVYNKVQHIVFGLADTARHEKITENVLPVTVLSSFVLASIALPMFPQWAGPLAVAQARKPQPITNETQEPKENPKPTRARTVTVGNSRSRRARDNGRTFSAPDPKGSRDSSPKPARSPRPPSVIIPPQRSKTPVGMTRPSALELRSLEAKLSTSSLPLPSAQPTTRPTTPNSAGNAQRPVDNATRRHSHHAKAVLTVTNTILDGPGRHLEPISTGPQTRSNERIGSRIGFNITGLTC</sequence>
<dbReference type="Gene3D" id="6.10.140.1260">
    <property type="match status" value="1"/>
</dbReference>
<dbReference type="GeneID" id="28950960"/>
<feature type="domain" description="PIK helical" evidence="2">
    <location>
        <begin position="1"/>
        <end position="120"/>
    </location>
</feature>
<dbReference type="Pfam" id="PF11522">
    <property type="entry name" value="Pik1"/>
    <property type="match status" value="1"/>
</dbReference>
<evidence type="ECO:0000256" key="1">
    <source>
        <dbReference type="SAM" id="MobiDB-lite"/>
    </source>
</evidence>
<evidence type="ECO:0000259" key="2">
    <source>
        <dbReference type="PROSITE" id="PS51545"/>
    </source>
</evidence>
<evidence type="ECO:0000313" key="4">
    <source>
        <dbReference type="Proteomes" id="UP000009097"/>
    </source>
</evidence>
<feature type="region of interest" description="Disordered" evidence="1">
    <location>
        <begin position="177"/>
        <end position="251"/>
    </location>
</feature>
<dbReference type="EMBL" id="DS231706">
    <property type="protein sequence ID" value="KNB08572.1"/>
    <property type="molecule type" value="Genomic_DNA"/>
</dbReference>
<dbReference type="AlphaFoldDB" id="A0A0J9WP81"/>
<dbReference type="OrthoDB" id="10264149at2759"/>
<feature type="compositionally biased region" description="Pro residues" evidence="1">
    <location>
        <begin position="229"/>
        <end position="238"/>
    </location>
</feature>
<accession>A0A0J9WP81</accession>
<dbReference type="InterPro" id="IPR016024">
    <property type="entry name" value="ARM-type_fold"/>
</dbReference>
<organism evidence="3 4">
    <name type="scientific">Fusarium oxysporum f. sp. lycopersici (strain 4287 / CBS 123668 / FGSC 9935 / NRRL 34936)</name>
    <name type="common">Fusarium vascular wilt of tomato</name>
    <dbReference type="NCBI Taxonomy" id="426428"/>
    <lineage>
        <taxon>Eukaryota</taxon>
        <taxon>Fungi</taxon>
        <taxon>Dikarya</taxon>
        <taxon>Ascomycota</taxon>
        <taxon>Pezizomycotina</taxon>
        <taxon>Sordariomycetes</taxon>
        <taxon>Hypocreomycetidae</taxon>
        <taxon>Hypocreales</taxon>
        <taxon>Nectriaceae</taxon>
        <taxon>Fusarium</taxon>
        <taxon>Fusarium oxysporum species complex</taxon>
    </lineage>
</organism>
<dbReference type="RefSeq" id="XP_018246617.1">
    <property type="nucleotide sequence ID" value="XM_018388537.1"/>
</dbReference>
<dbReference type="Pfam" id="PF21245">
    <property type="entry name" value="PI4KB-PIK1_PIK"/>
    <property type="match status" value="1"/>
</dbReference>
<dbReference type="VEuPathDB" id="FungiDB:FOXG_09394"/>
<proteinExistence type="predicted"/>
<dbReference type="KEGG" id="fox:FOXG_09394"/>
<dbReference type="InterPro" id="IPR001263">
    <property type="entry name" value="PI3K_accessory_dom"/>
</dbReference>
<name>A0A0J9WP81_FUSO4</name>
<dbReference type="InterPro" id="IPR049160">
    <property type="entry name" value="PI4KB-PIK1_PIK"/>
</dbReference>
<feature type="region of interest" description="Disordered" evidence="1">
    <location>
        <begin position="266"/>
        <end position="303"/>
    </location>
</feature>
<protein>
    <submittedName>
        <fullName evidence="3">Phosphatidylinositol 4-kinase</fullName>
    </submittedName>
</protein>